<evidence type="ECO:0000256" key="1">
    <source>
        <dbReference type="SAM" id="Coils"/>
    </source>
</evidence>
<dbReference type="EMBL" id="JBANRG010000016">
    <property type="protein sequence ID" value="KAK7459637.1"/>
    <property type="molecule type" value="Genomic_DNA"/>
</dbReference>
<accession>A0ABR1J1M7</accession>
<keyword evidence="5" id="KW-1185">Reference proteome</keyword>
<dbReference type="Proteomes" id="UP001498398">
    <property type="component" value="Unassembled WGS sequence"/>
</dbReference>
<evidence type="ECO:0000256" key="2">
    <source>
        <dbReference type="SAM" id="MobiDB-lite"/>
    </source>
</evidence>
<sequence length="308" mass="35144">MLCACVNLHECSIAFPRSADPEISATIQAKLNALGVTVLPALSRLDIQFDFNNFSMPYLFDYLALPRLRFLSIKGPLKASMSALGNHLVKLQKRSGFSLEKLVLCCIGEQVFLTKHLVKLLWRQPKLQSLNLSECGFYLPDIIGPMHFHHNSSTPSPLLPQLEELIVVADGYYFVADDNDDPYYLSGAIASRWWTCESDKEEKREGEKTGLESVEQKLEQINENVGCFNQHSVAQIYRAFIYRNYGEFERTDRKNLHRCRADGLDLVVTDESRWNVDEEEDTEDGEDEKGAKEGTVKQDREVEEVQEE</sequence>
<organism evidence="3 5">
    <name type="scientific">Marasmiellus scandens</name>
    <dbReference type="NCBI Taxonomy" id="2682957"/>
    <lineage>
        <taxon>Eukaryota</taxon>
        <taxon>Fungi</taxon>
        <taxon>Dikarya</taxon>
        <taxon>Basidiomycota</taxon>
        <taxon>Agaricomycotina</taxon>
        <taxon>Agaricomycetes</taxon>
        <taxon>Agaricomycetidae</taxon>
        <taxon>Agaricales</taxon>
        <taxon>Marasmiineae</taxon>
        <taxon>Omphalotaceae</taxon>
        <taxon>Marasmiellus</taxon>
    </lineage>
</organism>
<evidence type="ECO:0000313" key="5">
    <source>
        <dbReference type="Proteomes" id="UP001498398"/>
    </source>
</evidence>
<dbReference type="EMBL" id="JBANRG010000048">
    <property type="protein sequence ID" value="KAK7445187.1"/>
    <property type="molecule type" value="Genomic_DNA"/>
</dbReference>
<comment type="caution">
    <text evidence="3">The sequence shown here is derived from an EMBL/GenBank/DDBJ whole genome shotgun (WGS) entry which is preliminary data.</text>
</comment>
<evidence type="ECO:0000313" key="4">
    <source>
        <dbReference type="EMBL" id="KAK7459637.1"/>
    </source>
</evidence>
<feature type="region of interest" description="Disordered" evidence="2">
    <location>
        <begin position="272"/>
        <end position="308"/>
    </location>
</feature>
<evidence type="ECO:0000313" key="3">
    <source>
        <dbReference type="EMBL" id="KAK7445187.1"/>
    </source>
</evidence>
<feature type="coiled-coil region" evidence="1">
    <location>
        <begin position="204"/>
        <end position="231"/>
    </location>
</feature>
<protein>
    <submittedName>
        <fullName evidence="3">Uncharacterized protein</fullName>
    </submittedName>
</protein>
<dbReference type="SUPFAM" id="SSF52047">
    <property type="entry name" value="RNI-like"/>
    <property type="match status" value="1"/>
</dbReference>
<feature type="compositionally biased region" description="Basic and acidic residues" evidence="2">
    <location>
        <begin position="288"/>
        <end position="300"/>
    </location>
</feature>
<proteinExistence type="predicted"/>
<name>A0ABR1J1M7_9AGAR</name>
<gene>
    <name evidence="4" type="ORF">VKT23_009618</name>
    <name evidence="3" type="ORF">VKT23_015055</name>
</gene>
<keyword evidence="1" id="KW-0175">Coiled coil</keyword>
<reference evidence="3 5" key="1">
    <citation type="submission" date="2024-01" db="EMBL/GenBank/DDBJ databases">
        <title>A draft genome for the cacao thread blight pathogen Marasmiellus scandens.</title>
        <authorList>
            <person name="Baruah I.K."/>
            <person name="Leung J."/>
            <person name="Bukari Y."/>
            <person name="Amoako-Attah I."/>
            <person name="Meinhardt L.W."/>
            <person name="Bailey B.A."/>
            <person name="Cohen S.P."/>
        </authorList>
    </citation>
    <scope>NUCLEOTIDE SEQUENCE [LARGE SCALE GENOMIC DNA]</scope>
    <source>
        <strain evidence="3 5">GH-19</strain>
    </source>
</reference>
<feature type="compositionally biased region" description="Acidic residues" evidence="2">
    <location>
        <begin position="277"/>
        <end position="287"/>
    </location>
</feature>